<gene>
    <name evidence="3" type="ORF">Cpap_3521</name>
</gene>
<keyword evidence="4" id="KW-1185">Reference proteome</keyword>
<evidence type="ECO:0000313" key="4">
    <source>
        <dbReference type="Proteomes" id="UP000003860"/>
    </source>
</evidence>
<evidence type="ECO:0000313" key="3">
    <source>
        <dbReference type="EMBL" id="EGD49092.1"/>
    </source>
</evidence>
<dbReference type="EMBL" id="ACXX02000002">
    <property type="protein sequence ID" value="EGD49092.1"/>
    <property type="molecule type" value="Genomic_DNA"/>
</dbReference>
<protein>
    <recommendedName>
        <fullName evidence="2">LytR/CpsA/Psr regulator C-terminal domain-containing protein</fullName>
    </recommendedName>
</protein>
<feature type="transmembrane region" description="Helical" evidence="1">
    <location>
        <begin position="7"/>
        <end position="29"/>
    </location>
</feature>
<evidence type="ECO:0000259" key="2">
    <source>
        <dbReference type="Pfam" id="PF13399"/>
    </source>
</evidence>
<keyword evidence="1" id="KW-1133">Transmembrane helix</keyword>
<dbReference type="Pfam" id="PF13399">
    <property type="entry name" value="LytR_C"/>
    <property type="match status" value="1"/>
</dbReference>
<comment type="caution">
    <text evidence="3">The sequence shown here is derived from an EMBL/GenBank/DDBJ whole genome shotgun (WGS) entry which is preliminary data.</text>
</comment>
<accession>F1T9B0</accession>
<evidence type="ECO:0000256" key="1">
    <source>
        <dbReference type="SAM" id="Phobius"/>
    </source>
</evidence>
<proteinExistence type="predicted"/>
<dbReference type="AlphaFoldDB" id="F1T9B0"/>
<keyword evidence="1" id="KW-0812">Transmembrane</keyword>
<dbReference type="STRING" id="588581.Cpap_3521"/>
<organism evidence="3 4">
    <name type="scientific">Ruminiclostridium papyrosolvens DSM 2782</name>
    <dbReference type="NCBI Taxonomy" id="588581"/>
    <lineage>
        <taxon>Bacteria</taxon>
        <taxon>Bacillati</taxon>
        <taxon>Bacillota</taxon>
        <taxon>Clostridia</taxon>
        <taxon>Eubacteriales</taxon>
        <taxon>Oscillospiraceae</taxon>
        <taxon>Ruminiclostridium</taxon>
    </lineage>
</organism>
<dbReference type="OrthoDB" id="1739295at2"/>
<keyword evidence="1" id="KW-0472">Membrane</keyword>
<name>F1T9B0_9FIRM</name>
<reference evidence="3" key="1">
    <citation type="submission" date="2009-07" db="EMBL/GenBank/DDBJ databases">
        <authorList>
            <consortium name="US DOE Joint Genome Institute (JGI-PGF)"/>
            <person name="Lucas S."/>
            <person name="Copeland A."/>
            <person name="Lapidus A."/>
            <person name="Glavina del Rio T."/>
            <person name="Tice H."/>
            <person name="Bruce D."/>
            <person name="Goodwin L."/>
            <person name="Pitluck S."/>
            <person name="Larimer F."/>
            <person name="Land M.L."/>
            <person name="Mouttaki H."/>
            <person name="He Z."/>
            <person name="Zhou J."/>
            <person name="Hemme C.L."/>
        </authorList>
    </citation>
    <scope>NUCLEOTIDE SEQUENCE</scope>
    <source>
        <strain evidence="3">DSM 2782</strain>
    </source>
</reference>
<feature type="domain" description="LytR/CpsA/Psr regulator C-terminal" evidence="2">
    <location>
        <begin position="83"/>
        <end position="165"/>
    </location>
</feature>
<dbReference type="eggNOG" id="ENOG5033NUR">
    <property type="taxonomic scope" value="Bacteria"/>
</dbReference>
<dbReference type="Proteomes" id="UP000003860">
    <property type="component" value="Unassembled WGS sequence"/>
</dbReference>
<dbReference type="RefSeq" id="WP_004617217.1">
    <property type="nucleotide sequence ID" value="NZ_ACXX02000002.1"/>
</dbReference>
<dbReference type="Gene3D" id="3.30.70.2390">
    <property type="match status" value="1"/>
</dbReference>
<reference evidence="3" key="2">
    <citation type="submission" date="2011-01" db="EMBL/GenBank/DDBJ databases">
        <title>The Non-contiguous Finished genome of Clostridium papyrosolvens.</title>
        <authorList>
            <person name="Lucas S."/>
            <person name="Copeland A."/>
            <person name="Lapidus A."/>
            <person name="Cheng J.-F."/>
            <person name="Goodwin L."/>
            <person name="Pitluck S."/>
            <person name="Misra M."/>
            <person name="Chertkov O."/>
            <person name="Detter J.C."/>
            <person name="Han C."/>
            <person name="Tapia R."/>
            <person name="Land M."/>
            <person name="Hauser L."/>
            <person name="Kyrpides N."/>
            <person name="Ivanova N."/>
            <person name="Pagani I."/>
            <person name="Mouttaki H."/>
            <person name="He Z."/>
            <person name="Zhou J."/>
            <person name="Hemme C.L."/>
            <person name="Woyke T."/>
        </authorList>
    </citation>
    <scope>NUCLEOTIDE SEQUENCE [LARGE SCALE GENOMIC DNA]</scope>
    <source>
        <strain evidence="3">DSM 2782</strain>
    </source>
</reference>
<dbReference type="InterPro" id="IPR027381">
    <property type="entry name" value="LytR/CpsA/Psr_C"/>
</dbReference>
<sequence>MNKFLKFIFYAVGTFLLLFSSIIVGANFYKDSGVFDKKVVEVKKQPVKPAPASKTPGKIIIDSKPVEETTKDKAETTKKSGKTTVLVLNCTGKKGLAGEVKSMLVAQGFEASAETGKIQNASQIIVRKKGVKAGAISNMLKISKVSEEIQAEPNYDITIVLGNDYNP</sequence>